<name>A0A915IX38_ROMCU</name>
<dbReference type="Proteomes" id="UP000887565">
    <property type="component" value="Unplaced"/>
</dbReference>
<dbReference type="AlphaFoldDB" id="A0A915IX38"/>
<keyword evidence="1" id="KW-1185">Reference proteome</keyword>
<organism evidence="1 2">
    <name type="scientific">Romanomermis culicivorax</name>
    <name type="common">Nematode worm</name>
    <dbReference type="NCBI Taxonomy" id="13658"/>
    <lineage>
        <taxon>Eukaryota</taxon>
        <taxon>Metazoa</taxon>
        <taxon>Ecdysozoa</taxon>
        <taxon>Nematoda</taxon>
        <taxon>Enoplea</taxon>
        <taxon>Dorylaimia</taxon>
        <taxon>Mermithida</taxon>
        <taxon>Mermithoidea</taxon>
        <taxon>Mermithidae</taxon>
        <taxon>Romanomermis</taxon>
    </lineage>
</organism>
<evidence type="ECO:0000313" key="2">
    <source>
        <dbReference type="WBParaSite" id="nRc.2.0.1.t18393-RA"/>
    </source>
</evidence>
<reference evidence="2" key="1">
    <citation type="submission" date="2022-11" db="UniProtKB">
        <authorList>
            <consortium name="WormBaseParasite"/>
        </authorList>
    </citation>
    <scope>IDENTIFICATION</scope>
</reference>
<accession>A0A915IX38</accession>
<protein>
    <submittedName>
        <fullName evidence="2">Reverse transcriptase domain-containing protein</fullName>
    </submittedName>
</protein>
<proteinExistence type="predicted"/>
<sequence>TPALDGIAQTQVPLIIATKAIGNSHAPPPLNQNPLIATVICPRVPAVSQILLPSTATKVNNDQTVTRNNSTDSFINIEPRQAPTTTGASATNHRSSLAIANANEVHNFGIKARDMLDKLSTATAVITNNIPTVQTIDQIIGAVSNQFQAQQLCVQCEIQEQVFGRPPIQVKPKVPSTGSAKTPPVPSKSLWFLGLPAQQLLRPPTTLVRNATHISPPRRYPN</sequence>
<evidence type="ECO:0000313" key="1">
    <source>
        <dbReference type="Proteomes" id="UP000887565"/>
    </source>
</evidence>
<dbReference type="WBParaSite" id="nRc.2.0.1.t18393-RA">
    <property type="protein sequence ID" value="nRc.2.0.1.t18393-RA"/>
    <property type="gene ID" value="nRc.2.0.1.g18393"/>
</dbReference>